<keyword evidence="2" id="KW-1185">Reference proteome</keyword>
<comment type="caution">
    <text evidence="1">The sequence shown here is derived from an EMBL/GenBank/DDBJ whole genome shotgun (WGS) entry which is preliminary data.</text>
</comment>
<dbReference type="EMBL" id="LDEV01001681">
    <property type="protein sequence ID" value="KLJ11243.1"/>
    <property type="molecule type" value="Genomic_DNA"/>
</dbReference>
<organism evidence="1 2">
    <name type="scientific">Blastomyces silverae</name>
    <dbReference type="NCBI Taxonomy" id="2060906"/>
    <lineage>
        <taxon>Eukaryota</taxon>
        <taxon>Fungi</taxon>
        <taxon>Dikarya</taxon>
        <taxon>Ascomycota</taxon>
        <taxon>Pezizomycotina</taxon>
        <taxon>Eurotiomycetes</taxon>
        <taxon>Eurotiomycetidae</taxon>
        <taxon>Onygenales</taxon>
        <taxon>Ajellomycetaceae</taxon>
        <taxon>Blastomyces</taxon>
    </lineage>
</organism>
<sequence>MSRDMNNVIEISNAEKENDLTNTLTEKISTSLKYKMLNLSVSKSAKCVQISKRSIISTSEKMIKEILISNLKILKQSVNLNKYNLNIIQTVQKKLNKIAEFINVIAVTENTVTNNCFFKLLSETHFSDLVNKKLRVNVVF</sequence>
<name>A0A0H1BJE9_9EURO</name>
<dbReference type="Proteomes" id="UP000053573">
    <property type="component" value="Unassembled WGS sequence"/>
</dbReference>
<gene>
    <name evidence="1" type="ORF">EMPG_13467</name>
</gene>
<reference evidence="2" key="1">
    <citation type="journal article" date="2015" name="PLoS Genet.">
        <title>The dynamic genome and transcriptome of the human fungal pathogen Blastomyces and close relative Emmonsia.</title>
        <authorList>
            <person name="Munoz J.F."/>
            <person name="Gauthier G.M."/>
            <person name="Desjardins C.A."/>
            <person name="Gallo J.E."/>
            <person name="Holder J."/>
            <person name="Sullivan T.D."/>
            <person name="Marty A.J."/>
            <person name="Carmen J.C."/>
            <person name="Chen Z."/>
            <person name="Ding L."/>
            <person name="Gujja S."/>
            <person name="Magrini V."/>
            <person name="Misas E."/>
            <person name="Mitreva M."/>
            <person name="Priest M."/>
            <person name="Saif S."/>
            <person name="Whiston E.A."/>
            <person name="Young S."/>
            <person name="Zeng Q."/>
            <person name="Goldman W.E."/>
            <person name="Mardis E.R."/>
            <person name="Taylor J.W."/>
            <person name="McEwen J.G."/>
            <person name="Clay O.K."/>
            <person name="Klein B.S."/>
            <person name="Cuomo C.A."/>
        </authorList>
    </citation>
    <scope>NUCLEOTIDE SEQUENCE [LARGE SCALE GENOMIC DNA]</scope>
    <source>
        <strain evidence="2">UAMH 139</strain>
    </source>
</reference>
<proteinExistence type="predicted"/>
<evidence type="ECO:0000313" key="1">
    <source>
        <dbReference type="EMBL" id="KLJ11243.1"/>
    </source>
</evidence>
<dbReference type="STRING" id="2060906.A0A0H1BJE9"/>
<evidence type="ECO:0000313" key="2">
    <source>
        <dbReference type="Proteomes" id="UP000053573"/>
    </source>
</evidence>
<dbReference type="AlphaFoldDB" id="A0A0H1BJE9"/>
<accession>A0A0H1BJE9</accession>
<protein>
    <submittedName>
        <fullName evidence="1">Uncharacterized protein</fullName>
    </submittedName>
</protein>